<feature type="transmembrane region" description="Helical" evidence="1">
    <location>
        <begin position="105"/>
        <end position="127"/>
    </location>
</feature>
<proteinExistence type="predicted"/>
<feature type="transmembrane region" description="Helical" evidence="1">
    <location>
        <begin position="185"/>
        <end position="206"/>
    </location>
</feature>
<evidence type="ECO:0000313" key="3">
    <source>
        <dbReference type="Proteomes" id="UP000198666"/>
    </source>
</evidence>
<evidence type="ECO:0000313" key="2">
    <source>
        <dbReference type="EMBL" id="SDC36505.1"/>
    </source>
</evidence>
<protein>
    <submittedName>
        <fullName evidence="2">Tandem five-transmembrane protein</fullName>
    </submittedName>
</protein>
<evidence type="ECO:0000256" key="1">
    <source>
        <dbReference type="SAM" id="Phobius"/>
    </source>
</evidence>
<dbReference type="STRING" id="361279.SAMN05421663_102201"/>
<dbReference type="InterPro" id="IPR036259">
    <property type="entry name" value="MFS_trans_sf"/>
</dbReference>
<dbReference type="Pfam" id="PF04276">
    <property type="entry name" value="DUF443"/>
    <property type="match status" value="1"/>
</dbReference>
<dbReference type="EMBL" id="FMZB01000002">
    <property type="protein sequence ID" value="SDC36505.1"/>
    <property type="molecule type" value="Genomic_DNA"/>
</dbReference>
<dbReference type="NCBIfam" id="TIGR01218">
    <property type="entry name" value="Gpos_tandem_5TM"/>
    <property type="match status" value="1"/>
</dbReference>
<accession>A0A1G6L1B0</accession>
<name>A0A1G6L1B0_9BACI</name>
<keyword evidence="1 2" id="KW-0812">Transmembrane</keyword>
<dbReference type="Proteomes" id="UP000198666">
    <property type="component" value="Unassembled WGS sequence"/>
</dbReference>
<keyword evidence="1" id="KW-0472">Membrane</keyword>
<dbReference type="SUPFAM" id="SSF103473">
    <property type="entry name" value="MFS general substrate transporter"/>
    <property type="match status" value="1"/>
</dbReference>
<sequence>MRRTKSGEIRRLKGNLRYRVLNINEDYYLIDTGYSPWKAISPFFFWLFSNPGYKLNKETATELITNQKARPGKSAMYGTIGGGIAITFSGFLTSLTDRLHIDSNIPINTIITLLSAVLIILTFGFILRKLKQNVETTINYTELPKHNIRLYMPKFSHIIGITFASLFSLTMSFAFLVAFIQDNNIFILCMGLVMLLLFLLVGGVAIDHGKYKIKFK</sequence>
<feature type="transmembrane region" description="Helical" evidence="1">
    <location>
        <begin position="155"/>
        <end position="179"/>
    </location>
</feature>
<reference evidence="3" key="1">
    <citation type="submission" date="2016-10" db="EMBL/GenBank/DDBJ databases">
        <authorList>
            <person name="Varghese N."/>
            <person name="Submissions S."/>
        </authorList>
    </citation>
    <scope>NUCLEOTIDE SEQUENCE [LARGE SCALE GENOMIC DNA]</scope>
    <source>
        <strain evidence="3">DSM 21620</strain>
    </source>
</reference>
<organism evidence="2 3">
    <name type="scientific">Terribacillus halophilus</name>
    <dbReference type="NCBI Taxonomy" id="361279"/>
    <lineage>
        <taxon>Bacteria</taxon>
        <taxon>Bacillati</taxon>
        <taxon>Bacillota</taxon>
        <taxon>Bacilli</taxon>
        <taxon>Bacillales</taxon>
        <taxon>Bacillaceae</taxon>
        <taxon>Terribacillus</taxon>
    </lineage>
</organism>
<dbReference type="OrthoDB" id="2719213at2"/>
<dbReference type="InterPro" id="IPR005915">
    <property type="entry name" value="Tandem_5TM"/>
</dbReference>
<gene>
    <name evidence="2" type="ORF">SAMN05421663_102201</name>
</gene>
<keyword evidence="3" id="KW-1185">Reference proteome</keyword>
<dbReference type="RefSeq" id="WP_093726050.1">
    <property type="nucleotide sequence ID" value="NZ_FMZB01000002.1"/>
</dbReference>
<dbReference type="AlphaFoldDB" id="A0A1G6L1B0"/>
<keyword evidence="1" id="KW-1133">Transmembrane helix</keyword>
<feature type="transmembrane region" description="Helical" evidence="1">
    <location>
        <begin position="75"/>
        <end position="93"/>
    </location>
</feature>